<name>A0A2V1DBJ7_9PLEO</name>
<proteinExistence type="predicted"/>
<evidence type="ECO:0000313" key="3">
    <source>
        <dbReference type="Proteomes" id="UP000244855"/>
    </source>
</evidence>
<accession>A0A2V1DBJ7</accession>
<keyword evidence="3" id="KW-1185">Reference proteome</keyword>
<evidence type="ECO:0000256" key="1">
    <source>
        <dbReference type="SAM" id="SignalP"/>
    </source>
</evidence>
<sequence length="110" mass="11792">MKGFYTIFLTSLLGQGILAKTAAPKLNQYRSIDDCKADKNIISHASPSLGSTRDVDASTVAVYLVAGSAHAGQHYYPRGANLPKSTQDSPLAMGECIYLPGGTRQIYKDL</sequence>
<organism evidence="2 3">
    <name type="scientific">Periconia macrospinosa</name>
    <dbReference type="NCBI Taxonomy" id="97972"/>
    <lineage>
        <taxon>Eukaryota</taxon>
        <taxon>Fungi</taxon>
        <taxon>Dikarya</taxon>
        <taxon>Ascomycota</taxon>
        <taxon>Pezizomycotina</taxon>
        <taxon>Dothideomycetes</taxon>
        <taxon>Pleosporomycetidae</taxon>
        <taxon>Pleosporales</taxon>
        <taxon>Massarineae</taxon>
        <taxon>Periconiaceae</taxon>
        <taxon>Periconia</taxon>
    </lineage>
</organism>
<reference evidence="2 3" key="1">
    <citation type="journal article" date="2018" name="Sci. Rep.">
        <title>Comparative genomics provides insights into the lifestyle and reveals functional heterogeneity of dark septate endophytic fungi.</title>
        <authorList>
            <person name="Knapp D.G."/>
            <person name="Nemeth J.B."/>
            <person name="Barry K."/>
            <person name="Hainaut M."/>
            <person name="Henrissat B."/>
            <person name="Johnson J."/>
            <person name="Kuo A."/>
            <person name="Lim J.H.P."/>
            <person name="Lipzen A."/>
            <person name="Nolan M."/>
            <person name="Ohm R.A."/>
            <person name="Tamas L."/>
            <person name="Grigoriev I.V."/>
            <person name="Spatafora J.W."/>
            <person name="Nagy L.G."/>
            <person name="Kovacs G.M."/>
        </authorList>
    </citation>
    <scope>NUCLEOTIDE SEQUENCE [LARGE SCALE GENOMIC DNA]</scope>
    <source>
        <strain evidence="2 3">DSE2036</strain>
    </source>
</reference>
<keyword evidence="1" id="KW-0732">Signal</keyword>
<gene>
    <name evidence="2" type="ORF">DM02DRAFT_732435</name>
</gene>
<protein>
    <submittedName>
        <fullName evidence="2">Uncharacterized protein</fullName>
    </submittedName>
</protein>
<feature type="chain" id="PRO_5015943972" evidence="1">
    <location>
        <begin position="20"/>
        <end position="110"/>
    </location>
</feature>
<dbReference type="AlphaFoldDB" id="A0A2V1DBJ7"/>
<dbReference type="Proteomes" id="UP000244855">
    <property type="component" value="Unassembled WGS sequence"/>
</dbReference>
<feature type="signal peptide" evidence="1">
    <location>
        <begin position="1"/>
        <end position="19"/>
    </location>
</feature>
<dbReference type="EMBL" id="KZ805529">
    <property type="protein sequence ID" value="PVH94559.1"/>
    <property type="molecule type" value="Genomic_DNA"/>
</dbReference>
<evidence type="ECO:0000313" key="2">
    <source>
        <dbReference type="EMBL" id="PVH94559.1"/>
    </source>
</evidence>